<reference evidence="1" key="1">
    <citation type="submission" date="2021-06" db="EMBL/GenBank/DDBJ databases">
        <authorList>
            <person name="Kallberg Y."/>
            <person name="Tangrot J."/>
            <person name="Rosling A."/>
        </authorList>
    </citation>
    <scope>NUCLEOTIDE SEQUENCE</scope>
    <source>
        <strain evidence="1">IL203A</strain>
    </source>
</reference>
<feature type="non-terminal residue" evidence="1">
    <location>
        <position position="278"/>
    </location>
</feature>
<keyword evidence="2" id="KW-1185">Reference proteome</keyword>
<protein>
    <submittedName>
        <fullName evidence="1">12326_t:CDS:1</fullName>
    </submittedName>
</protein>
<dbReference type="EMBL" id="CAJVPU010036083">
    <property type="protein sequence ID" value="CAG8729267.1"/>
    <property type="molecule type" value="Genomic_DNA"/>
</dbReference>
<proteinExistence type="predicted"/>
<gene>
    <name evidence="1" type="ORF">DHETER_LOCUS13329</name>
</gene>
<organism evidence="1 2">
    <name type="scientific">Dentiscutata heterogama</name>
    <dbReference type="NCBI Taxonomy" id="1316150"/>
    <lineage>
        <taxon>Eukaryota</taxon>
        <taxon>Fungi</taxon>
        <taxon>Fungi incertae sedis</taxon>
        <taxon>Mucoromycota</taxon>
        <taxon>Glomeromycotina</taxon>
        <taxon>Glomeromycetes</taxon>
        <taxon>Diversisporales</taxon>
        <taxon>Gigasporaceae</taxon>
        <taxon>Dentiscutata</taxon>
    </lineage>
</organism>
<sequence>ERQRFENIRRNEEILRQLNIPELSRSQLQEKKQSQPTRQSLRLRGFTPDGSDAKREAEKVEKRREREKRVRMMGDLDLNSVRSDMTSIDDTNYFVDLLSKMRRFSDDESTISDDIDYSSIAGGADGFKTVQRSCRSLAIRMQWASVKVTPDRIYSIAVHPAKEKVLAAAGDKEGWLGFWDVNETVKSEDDDEDQPRTYMFQAHSAPITSTMYSPTDSNHLYTCSYDGSIRSFDFNQAKFMEAFRTEEPEYLLSSMDMDPNGQTIYLSTNEGKFGIKDI</sequence>
<evidence type="ECO:0000313" key="2">
    <source>
        <dbReference type="Proteomes" id="UP000789702"/>
    </source>
</evidence>
<evidence type="ECO:0000313" key="1">
    <source>
        <dbReference type="EMBL" id="CAG8729267.1"/>
    </source>
</evidence>
<name>A0ACA9PZT1_9GLOM</name>
<accession>A0ACA9PZT1</accession>
<feature type="non-terminal residue" evidence="1">
    <location>
        <position position="1"/>
    </location>
</feature>
<dbReference type="Proteomes" id="UP000789702">
    <property type="component" value="Unassembled WGS sequence"/>
</dbReference>
<comment type="caution">
    <text evidence="1">The sequence shown here is derived from an EMBL/GenBank/DDBJ whole genome shotgun (WGS) entry which is preliminary data.</text>
</comment>